<dbReference type="AlphaFoldDB" id="A0A857DFE4"/>
<evidence type="ECO:0000313" key="2">
    <source>
        <dbReference type="Proteomes" id="UP000430508"/>
    </source>
</evidence>
<proteinExistence type="predicted"/>
<protein>
    <submittedName>
        <fullName evidence="1">Type III toxin-antitoxin system ToxN/AbiQ family toxin</fullName>
    </submittedName>
</protein>
<dbReference type="InterPro" id="IPR025911">
    <property type="entry name" value="ToxN/AbiQ_toxin"/>
</dbReference>
<dbReference type="GO" id="GO:0004521">
    <property type="term" value="F:RNA endonuclease activity"/>
    <property type="evidence" value="ECO:0007669"/>
    <property type="project" value="InterPro"/>
</dbReference>
<gene>
    <name evidence="1" type="ORF">GQ588_01440</name>
</gene>
<dbReference type="GO" id="GO:0003723">
    <property type="term" value="F:RNA binding"/>
    <property type="evidence" value="ECO:0007669"/>
    <property type="project" value="InterPro"/>
</dbReference>
<dbReference type="EMBL" id="CP046996">
    <property type="protein sequence ID" value="QGZ99420.1"/>
    <property type="molecule type" value="Genomic_DNA"/>
</dbReference>
<sequence length="184" mass="21974">MTDNLKLYVVDTQYINYLKQFQEHIWDNDDKGKIRPYIGILIPLNNFNYYAPLSSPKQKHDSMKDRLDFIRIDHKNELKCVINLNNIIPVNDFSISLLDIENEEELYRNLLNTELIEIRKKQHTIINNSGILYNKITRHIKDNPKLANICYDFKLLEEKCNEYRLIYDKFIKQVAATEDDFKTS</sequence>
<dbReference type="RefSeq" id="WP_158208108.1">
    <property type="nucleotide sequence ID" value="NZ_CP046996.1"/>
</dbReference>
<dbReference type="Proteomes" id="UP000430508">
    <property type="component" value="Chromosome"/>
</dbReference>
<accession>A0A857DFE4</accession>
<evidence type="ECO:0000313" key="1">
    <source>
        <dbReference type="EMBL" id="QGZ99420.1"/>
    </source>
</evidence>
<reference evidence="1 2" key="1">
    <citation type="submission" date="2019-12" db="EMBL/GenBank/DDBJ databases">
        <title>Sequence classification of anaerobic respiratory reductive dehalogenases: First we see many, then we see few.</title>
        <authorList>
            <person name="Molenda O."/>
            <person name="Puentes Jacome L.A."/>
            <person name="Cao X."/>
            <person name="Nesbo C.L."/>
            <person name="Tang S."/>
            <person name="Morson N."/>
            <person name="Patron J."/>
            <person name="Lomheim L."/>
            <person name="Wishart D.S."/>
            <person name="Edwards E.A."/>
        </authorList>
    </citation>
    <scope>NUCLEOTIDE SEQUENCE [LARGE SCALE GENOMIC DNA]</scope>
    <source>
        <strain evidence="1 2">12DCA</strain>
    </source>
</reference>
<dbReference type="Pfam" id="PF13958">
    <property type="entry name" value="ToxN_toxin"/>
    <property type="match status" value="1"/>
</dbReference>
<dbReference type="Gene3D" id="3.10.129.130">
    <property type="match status" value="1"/>
</dbReference>
<dbReference type="InterPro" id="IPR053735">
    <property type="entry name" value="Type_III_TA_endoRNase"/>
</dbReference>
<organism evidence="1 2">
    <name type="scientific">Dehalobacter restrictus</name>
    <dbReference type="NCBI Taxonomy" id="55583"/>
    <lineage>
        <taxon>Bacteria</taxon>
        <taxon>Bacillati</taxon>
        <taxon>Bacillota</taxon>
        <taxon>Clostridia</taxon>
        <taxon>Eubacteriales</taxon>
        <taxon>Desulfitobacteriaceae</taxon>
        <taxon>Dehalobacter</taxon>
    </lineage>
</organism>
<name>A0A857DFE4_9FIRM</name>